<dbReference type="InterPro" id="IPR020095">
    <property type="entry name" value="PsdUridine_synth_TruA_C"/>
</dbReference>
<keyword evidence="2 4" id="KW-0819">tRNA processing</keyword>
<accession>A0ABV3Z209</accession>
<gene>
    <name evidence="4 7" type="primary">truA</name>
    <name evidence="7" type="ORF">ABFZ84_04580</name>
</gene>
<dbReference type="EC" id="5.4.99.12" evidence="4"/>
<evidence type="ECO:0000313" key="8">
    <source>
        <dbReference type="Proteomes" id="UP001560685"/>
    </source>
</evidence>
<comment type="function">
    <text evidence="4">Formation of pseudouridine at positions 38, 39 and 40 in the anticodon stem and loop of transfer RNAs.</text>
</comment>
<feature type="binding site" evidence="4">
    <location>
        <position position="111"/>
    </location>
    <ligand>
        <name>substrate</name>
    </ligand>
</feature>
<dbReference type="Gene3D" id="3.30.70.660">
    <property type="entry name" value="Pseudouridine synthase I, catalytic domain, C-terminal subdomain"/>
    <property type="match status" value="1"/>
</dbReference>
<dbReference type="InterPro" id="IPR020097">
    <property type="entry name" value="PsdUridine_synth_TruA_a/b_dom"/>
</dbReference>
<comment type="catalytic activity">
    <reaction evidence="4 5">
        <text>uridine(38/39/40) in tRNA = pseudouridine(38/39/40) in tRNA</text>
        <dbReference type="Rhea" id="RHEA:22376"/>
        <dbReference type="Rhea" id="RHEA-COMP:10085"/>
        <dbReference type="Rhea" id="RHEA-COMP:10087"/>
        <dbReference type="ChEBI" id="CHEBI:65314"/>
        <dbReference type="ChEBI" id="CHEBI:65315"/>
        <dbReference type="EC" id="5.4.99.12"/>
    </reaction>
</comment>
<comment type="caution">
    <text evidence="7">The sequence shown here is derived from an EMBL/GenBank/DDBJ whole genome shotgun (WGS) entry which is preliminary data.</text>
</comment>
<reference evidence="7 8" key="1">
    <citation type="submission" date="2024-05" db="EMBL/GenBank/DDBJ databases">
        <title>Three bacterial strains, DH-69, EH-24, and ECK-19 isolated from coastal sediments.</title>
        <authorList>
            <person name="Ye Y.-Q."/>
            <person name="Du Z.-J."/>
        </authorList>
    </citation>
    <scope>NUCLEOTIDE SEQUENCE [LARGE SCALE GENOMIC DNA]</scope>
    <source>
        <strain evidence="7 8">ECK-19</strain>
    </source>
</reference>
<sequence length="251" mass="28042">MPRYKLEIEYDGTGFVGWQRQENGPSVQQSIEEAVEKFCGTVTNVPSAGRTDSGVHARAMVAHVDIDGDYQGAKVRDAINFHLKPRPIAILSAERVSEEFHARFSCVRRAYEYRITNRRMPLALDVNRTWRVWPSLDADAMDDAAQVLVGRHDFTTFRSVKCQSESAVKSLEEISVMRAGEDVFIRCAARSFLHNQVRSFAGTLAEVGKGKWTKRDLSDALNAADRARCGPVAPPEGLYFIRADYAAGNRS</sequence>
<feature type="active site" description="Nucleophile" evidence="4">
    <location>
        <position position="52"/>
    </location>
</feature>
<evidence type="ECO:0000313" key="7">
    <source>
        <dbReference type="EMBL" id="MEX6632816.1"/>
    </source>
</evidence>
<evidence type="ECO:0000256" key="3">
    <source>
        <dbReference type="ARBA" id="ARBA00023235"/>
    </source>
</evidence>
<evidence type="ECO:0000256" key="5">
    <source>
        <dbReference type="RuleBase" id="RU003792"/>
    </source>
</evidence>
<dbReference type="CDD" id="cd02570">
    <property type="entry name" value="PseudoU_synth_EcTruA"/>
    <property type="match status" value="1"/>
</dbReference>
<name>A0ABV3Z209_9PROT</name>
<dbReference type="Pfam" id="PF01416">
    <property type="entry name" value="PseudoU_synth_1"/>
    <property type="match status" value="2"/>
</dbReference>
<evidence type="ECO:0000259" key="6">
    <source>
        <dbReference type="Pfam" id="PF01416"/>
    </source>
</evidence>
<protein>
    <recommendedName>
        <fullName evidence="4">tRNA pseudouridine synthase A</fullName>
        <ecNumber evidence="4">5.4.99.12</ecNumber>
    </recommendedName>
    <alternativeName>
        <fullName evidence="4">tRNA pseudouridine(38-40) synthase</fullName>
    </alternativeName>
    <alternativeName>
        <fullName evidence="4">tRNA pseudouridylate synthase I</fullName>
    </alternativeName>
    <alternativeName>
        <fullName evidence="4">tRNA-uridine isomerase I</fullName>
    </alternativeName>
</protein>
<dbReference type="EMBL" id="JBEHZE010000001">
    <property type="protein sequence ID" value="MEX6632816.1"/>
    <property type="molecule type" value="Genomic_DNA"/>
</dbReference>
<evidence type="ECO:0000256" key="1">
    <source>
        <dbReference type="ARBA" id="ARBA00009375"/>
    </source>
</evidence>
<dbReference type="PANTHER" id="PTHR11142:SF0">
    <property type="entry name" value="TRNA PSEUDOURIDINE SYNTHASE-LIKE 1"/>
    <property type="match status" value="1"/>
</dbReference>
<dbReference type="SUPFAM" id="SSF55120">
    <property type="entry name" value="Pseudouridine synthase"/>
    <property type="match status" value="1"/>
</dbReference>
<dbReference type="InterPro" id="IPR020094">
    <property type="entry name" value="TruA/RsuA/RluB/E/F_N"/>
</dbReference>
<dbReference type="PIRSF" id="PIRSF001430">
    <property type="entry name" value="tRNA_psdUrid_synth"/>
    <property type="match status" value="1"/>
</dbReference>
<proteinExistence type="inferred from homology"/>
<dbReference type="PANTHER" id="PTHR11142">
    <property type="entry name" value="PSEUDOURIDYLATE SYNTHASE"/>
    <property type="match status" value="1"/>
</dbReference>
<feature type="domain" description="Pseudouridine synthase I TruA alpha/beta" evidence="6">
    <location>
        <begin position="9"/>
        <end position="104"/>
    </location>
</feature>
<dbReference type="Gene3D" id="3.30.70.580">
    <property type="entry name" value="Pseudouridine synthase I, catalytic domain, N-terminal subdomain"/>
    <property type="match status" value="1"/>
</dbReference>
<organism evidence="7 8">
    <name type="scientific">Hyphococcus lacteus</name>
    <dbReference type="NCBI Taxonomy" id="3143536"/>
    <lineage>
        <taxon>Bacteria</taxon>
        <taxon>Pseudomonadati</taxon>
        <taxon>Pseudomonadota</taxon>
        <taxon>Alphaproteobacteria</taxon>
        <taxon>Parvularculales</taxon>
        <taxon>Parvularculaceae</taxon>
        <taxon>Hyphococcus</taxon>
    </lineage>
</organism>
<dbReference type="NCBIfam" id="TIGR00071">
    <property type="entry name" value="hisT_truA"/>
    <property type="match status" value="1"/>
</dbReference>
<dbReference type="Proteomes" id="UP001560685">
    <property type="component" value="Unassembled WGS sequence"/>
</dbReference>
<comment type="similarity">
    <text evidence="1 4 5">Belongs to the tRNA pseudouridine synthase TruA family.</text>
</comment>
<evidence type="ECO:0000256" key="4">
    <source>
        <dbReference type="HAMAP-Rule" id="MF_00171"/>
    </source>
</evidence>
<dbReference type="GO" id="GO:0160147">
    <property type="term" value="F:tRNA pseudouridine(38-40) synthase activity"/>
    <property type="evidence" value="ECO:0007669"/>
    <property type="project" value="UniProtKB-EC"/>
</dbReference>
<dbReference type="InterPro" id="IPR020103">
    <property type="entry name" value="PsdUridine_synth_cat_dom_sf"/>
</dbReference>
<dbReference type="RefSeq" id="WP_369312750.1">
    <property type="nucleotide sequence ID" value="NZ_JBEHZE010000001.1"/>
</dbReference>
<keyword evidence="8" id="KW-1185">Reference proteome</keyword>
<dbReference type="HAMAP" id="MF_00171">
    <property type="entry name" value="TruA"/>
    <property type="match status" value="1"/>
</dbReference>
<keyword evidence="3 4" id="KW-0413">Isomerase</keyword>
<feature type="domain" description="Pseudouridine synthase I TruA alpha/beta" evidence="6">
    <location>
        <begin position="144"/>
        <end position="245"/>
    </location>
</feature>
<comment type="caution">
    <text evidence="4">Lacks conserved residue(s) required for the propagation of feature annotation.</text>
</comment>
<evidence type="ECO:0000256" key="2">
    <source>
        <dbReference type="ARBA" id="ARBA00022694"/>
    </source>
</evidence>
<comment type="subunit">
    <text evidence="4">Homodimer.</text>
</comment>
<dbReference type="InterPro" id="IPR001406">
    <property type="entry name" value="PsdUridine_synth_TruA"/>
</dbReference>